<dbReference type="EMBL" id="JAHMHQ010000036">
    <property type="protein sequence ID" value="KAK1622358.1"/>
    <property type="molecule type" value="Genomic_DNA"/>
</dbReference>
<organism evidence="2 3">
    <name type="scientific">Colletotrichum phormii</name>
    <dbReference type="NCBI Taxonomy" id="359342"/>
    <lineage>
        <taxon>Eukaryota</taxon>
        <taxon>Fungi</taxon>
        <taxon>Dikarya</taxon>
        <taxon>Ascomycota</taxon>
        <taxon>Pezizomycotina</taxon>
        <taxon>Sordariomycetes</taxon>
        <taxon>Hypocreomycetidae</taxon>
        <taxon>Glomerellales</taxon>
        <taxon>Glomerellaceae</taxon>
        <taxon>Colletotrichum</taxon>
        <taxon>Colletotrichum acutatum species complex</taxon>
    </lineage>
</organism>
<reference evidence="2" key="1">
    <citation type="submission" date="2021-06" db="EMBL/GenBank/DDBJ databases">
        <title>Comparative genomics, transcriptomics and evolutionary studies reveal genomic signatures of adaptation to plant cell wall in hemibiotrophic fungi.</title>
        <authorList>
            <consortium name="DOE Joint Genome Institute"/>
            <person name="Baroncelli R."/>
            <person name="Diaz J.F."/>
            <person name="Benocci T."/>
            <person name="Peng M."/>
            <person name="Battaglia E."/>
            <person name="Haridas S."/>
            <person name="Andreopoulos W."/>
            <person name="Labutti K."/>
            <person name="Pangilinan J."/>
            <person name="Floch G.L."/>
            <person name="Makela M.R."/>
            <person name="Henrissat B."/>
            <person name="Grigoriev I.V."/>
            <person name="Crouch J.A."/>
            <person name="De Vries R.P."/>
            <person name="Sukno S.A."/>
            <person name="Thon M.R."/>
        </authorList>
    </citation>
    <scope>NUCLEOTIDE SEQUENCE</scope>
    <source>
        <strain evidence="2">CBS 102054</strain>
    </source>
</reference>
<dbReference type="GeneID" id="85476465"/>
<dbReference type="RefSeq" id="XP_060438353.1">
    <property type="nucleotide sequence ID" value="XM_060591603.1"/>
</dbReference>
<gene>
    <name evidence="2" type="ORF">BDP81DRAFT_441541</name>
</gene>
<sequence length="110" mass="12448">MEILRCVNKFSVFVSLSLNEVLCLCTSLCTTYVKCVRVCCTNKTCTPDLHYEYNTTNAFITLRKCHANGREDPPLPLASRIVDAAGWRCKKLSRAPGLVMMLWRCQLLVS</sequence>
<dbReference type="AlphaFoldDB" id="A0AAI9ZD81"/>
<evidence type="ECO:0000256" key="1">
    <source>
        <dbReference type="SAM" id="SignalP"/>
    </source>
</evidence>
<evidence type="ECO:0000313" key="2">
    <source>
        <dbReference type="EMBL" id="KAK1622358.1"/>
    </source>
</evidence>
<feature type="chain" id="PRO_5042462294" description="Secreted protein" evidence="1">
    <location>
        <begin position="36"/>
        <end position="110"/>
    </location>
</feature>
<dbReference type="Proteomes" id="UP001243989">
    <property type="component" value="Unassembled WGS sequence"/>
</dbReference>
<accession>A0AAI9ZD81</accession>
<feature type="signal peptide" evidence="1">
    <location>
        <begin position="1"/>
        <end position="35"/>
    </location>
</feature>
<proteinExistence type="predicted"/>
<feature type="non-terminal residue" evidence="2">
    <location>
        <position position="110"/>
    </location>
</feature>
<comment type="caution">
    <text evidence="2">The sequence shown here is derived from an EMBL/GenBank/DDBJ whole genome shotgun (WGS) entry which is preliminary data.</text>
</comment>
<keyword evidence="1" id="KW-0732">Signal</keyword>
<evidence type="ECO:0000313" key="3">
    <source>
        <dbReference type="Proteomes" id="UP001243989"/>
    </source>
</evidence>
<protein>
    <recommendedName>
        <fullName evidence="4">Secreted protein</fullName>
    </recommendedName>
</protein>
<name>A0AAI9ZD81_9PEZI</name>
<evidence type="ECO:0008006" key="4">
    <source>
        <dbReference type="Google" id="ProtNLM"/>
    </source>
</evidence>
<keyword evidence="3" id="KW-1185">Reference proteome</keyword>